<dbReference type="InterPro" id="IPR003661">
    <property type="entry name" value="HisK_dim/P_dom"/>
</dbReference>
<dbReference type="InterPro" id="IPR036890">
    <property type="entry name" value="HATPase_C_sf"/>
</dbReference>
<comment type="subcellular location">
    <subcellularLocation>
        <location evidence="2">Membrane</location>
    </subcellularLocation>
</comment>
<dbReference type="Gene3D" id="1.10.287.130">
    <property type="match status" value="1"/>
</dbReference>
<dbReference type="CDD" id="cd06225">
    <property type="entry name" value="HAMP"/>
    <property type="match status" value="1"/>
</dbReference>
<dbReference type="PROSITE" id="PS50109">
    <property type="entry name" value="HIS_KIN"/>
    <property type="match status" value="1"/>
</dbReference>
<dbReference type="PROSITE" id="PS50885">
    <property type="entry name" value="HAMP"/>
    <property type="match status" value="1"/>
</dbReference>
<dbReference type="GO" id="GO:0000155">
    <property type="term" value="F:phosphorelay sensor kinase activity"/>
    <property type="evidence" value="ECO:0007669"/>
    <property type="project" value="InterPro"/>
</dbReference>
<dbReference type="InterPro" id="IPR036097">
    <property type="entry name" value="HisK_dim/P_sf"/>
</dbReference>
<evidence type="ECO:0000259" key="11">
    <source>
        <dbReference type="PROSITE" id="PS50885"/>
    </source>
</evidence>
<dbReference type="FunFam" id="1.10.287.130:FF:000001">
    <property type="entry name" value="Two-component sensor histidine kinase"/>
    <property type="match status" value="1"/>
</dbReference>
<evidence type="ECO:0000256" key="8">
    <source>
        <dbReference type="ARBA" id="ARBA00023136"/>
    </source>
</evidence>
<feature type="domain" description="HAMP" evidence="11">
    <location>
        <begin position="78"/>
        <end position="138"/>
    </location>
</feature>
<evidence type="ECO:0000256" key="6">
    <source>
        <dbReference type="ARBA" id="ARBA00022777"/>
    </source>
</evidence>
<keyword evidence="9" id="KW-1133">Transmembrane helix</keyword>
<feature type="transmembrane region" description="Helical" evidence="9">
    <location>
        <begin position="20"/>
        <end position="45"/>
    </location>
</feature>
<protein>
    <recommendedName>
        <fullName evidence="3">histidine kinase</fullName>
        <ecNumber evidence="3">2.7.13.3</ecNumber>
    </recommendedName>
</protein>
<keyword evidence="7" id="KW-0902">Two-component regulatory system</keyword>
<feature type="transmembrane region" description="Helical" evidence="9">
    <location>
        <begin position="57"/>
        <end position="75"/>
    </location>
</feature>
<dbReference type="InterPro" id="IPR003660">
    <property type="entry name" value="HAMP_dom"/>
</dbReference>
<accession>A0AAD2WXG7</accession>
<evidence type="ECO:0000256" key="3">
    <source>
        <dbReference type="ARBA" id="ARBA00012438"/>
    </source>
</evidence>
<keyword evidence="9" id="KW-0812">Transmembrane</keyword>
<comment type="caution">
    <text evidence="12">The sequence shown here is derived from an EMBL/GenBank/DDBJ whole genome shotgun (WGS) entry which is preliminary data.</text>
</comment>
<evidence type="ECO:0000313" key="12">
    <source>
        <dbReference type="EMBL" id="EPU40053.1"/>
    </source>
</evidence>
<dbReference type="AlphaFoldDB" id="A0AAD2WXG7"/>
<organism evidence="12 13">
    <name type="scientific">Streptococcus agalactiae MRI Z1-216</name>
    <dbReference type="NCBI Taxonomy" id="1154879"/>
    <lineage>
        <taxon>Bacteria</taxon>
        <taxon>Bacillati</taxon>
        <taxon>Bacillota</taxon>
        <taxon>Bacilli</taxon>
        <taxon>Lactobacillales</taxon>
        <taxon>Streptococcaceae</taxon>
        <taxon>Streptococcus</taxon>
    </lineage>
</organism>
<evidence type="ECO:0000256" key="4">
    <source>
        <dbReference type="ARBA" id="ARBA00022553"/>
    </source>
</evidence>
<evidence type="ECO:0000256" key="1">
    <source>
        <dbReference type="ARBA" id="ARBA00000085"/>
    </source>
</evidence>
<proteinExistence type="predicted"/>
<dbReference type="SMART" id="SM00387">
    <property type="entry name" value="HATPase_c"/>
    <property type="match status" value="1"/>
</dbReference>
<dbReference type="SUPFAM" id="SSF47384">
    <property type="entry name" value="Homodimeric domain of signal transducing histidine kinase"/>
    <property type="match status" value="1"/>
</dbReference>
<keyword evidence="6 12" id="KW-0418">Kinase</keyword>
<evidence type="ECO:0000313" key="13">
    <source>
        <dbReference type="Proteomes" id="UP000015176"/>
    </source>
</evidence>
<gene>
    <name evidence="12" type="ORF">SAG0164_08195</name>
</gene>
<comment type="catalytic activity">
    <reaction evidence="1">
        <text>ATP + protein L-histidine = ADP + protein N-phospho-L-histidine.</text>
        <dbReference type="EC" id="2.7.13.3"/>
    </reaction>
</comment>
<keyword evidence="5" id="KW-0808">Transferase</keyword>
<dbReference type="Gene3D" id="3.30.565.10">
    <property type="entry name" value="Histidine kinase-like ATPase, C-terminal domain"/>
    <property type="match status" value="1"/>
</dbReference>
<dbReference type="CDD" id="cd00082">
    <property type="entry name" value="HisKA"/>
    <property type="match status" value="1"/>
</dbReference>
<evidence type="ECO:0000256" key="7">
    <source>
        <dbReference type="ARBA" id="ARBA00023012"/>
    </source>
</evidence>
<dbReference type="PANTHER" id="PTHR43547:SF2">
    <property type="entry name" value="HYBRID SIGNAL TRANSDUCTION HISTIDINE KINASE C"/>
    <property type="match status" value="1"/>
</dbReference>
<dbReference type="SUPFAM" id="SSF55874">
    <property type="entry name" value="ATPase domain of HSP90 chaperone/DNA topoisomerase II/histidine kinase"/>
    <property type="match status" value="1"/>
</dbReference>
<dbReference type="EMBL" id="ALSF01000050">
    <property type="protein sequence ID" value="EPU40053.1"/>
    <property type="molecule type" value="Genomic_DNA"/>
</dbReference>
<dbReference type="Pfam" id="PF00512">
    <property type="entry name" value="HisKA"/>
    <property type="match status" value="1"/>
</dbReference>
<evidence type="ECO:0000259" key="10">
    <source>
        <dbReference type="PROSITE" id="PS50109"/>
    </source>
</evidence>
<name>A0AAD2WXG7_STRAG</name>
<dbReference type="Proteomes" id="UP000015176">
    <property type="component" value="Unassembled WGS sequence"/>
</dbReference>
<keyword evidence="8 9" id="KW-0472">Membrane</keyword>
<dbReference type="Gene3D" id="6.10.340.10">
    <property type="match status" value="1"/>
</dbReference>
<dbReference type="EC" id="2.7.13.3" evidence="3"/>
<dbReference type="SMART" id="SM00388">
    <property type="entry name" value="HisKA"/>
    <property type="match status" value="1"/>
</dbReference>
<dbReference type="InterPro" id="IPR005467">
    <property type="entry name" value="His_kinase_dom"/>
</dbReference>
<dbReference type="InterPro" id="IPR003594">
    <property type="entry name" value="HATPase_dom"/>
</dbReference>
<feature type="domain" description="Histidine kinase" evidence="10">
    <location>
        <begin position="146"/>
        <end position="359"/>
    </location>
</feature>
<keyword evidence="4" id="KW-0597">Phosphoprotein</keyword>
<dbReference type="InterPro" id="IPR004358">
    <property type="entry name" value="Sig_transdc_His_kin-like_C"/>
</dbReference>
<reference evidence="12 13" key="1">
    <citation type="submission" date="2012-07" db="EMBL/GenBank/DDBJ databases">
        <authorList>
            <person name="Moroni P."/>
            <person name="Richards V.P."/>
            <person name="Durkin S.A.S."/>
            <person name="Kim M."/>
            <person name="Pavinski Bitar P.D."/>
            <person name="Stanhope M.J."/>
            <person name="Town C.D."/>
            <person name="Zadoks R.N."/>
            <person name="Venter J.C."/>
        </authorList>
    </citation>
    <scope>NUCLEOTIDE SEQUENCE [LARGE SCALE GENOMIC DNA]</scope>
    <source>
        <strain evidence="12 13">MRI Z1-216</strain>
    </source>
</reference>
<sequence length="359" mass="41307">MQKMTKLRRFRFPLRFYFTLMFVLTMLFSVLASLLLVAAIVFTFFQGVLNTHVLQVSALAVVFLSLVIASISMWYGSYHLTKPILDISHIVSNVADGDFEGHIYRNSNRRKSYEYYNELDELSESINQMIVSLSHMDHMRKDFITNVSHELKTPIAAVANIVELLQDPELDEETQSELLGLVKTESLRLTRLCDTMLQMSRVDNQETIGELSSVRVDEQIRQAMISLTERWQAKRINFQLDSKPYTIYSNSDLLMQVWINLLDNAIKYSDDIVDLSVRMEETNNHYLRVIISDKGRGISQYDVQHIFDKFYQADQSHNQQGNGLGLAIVKRIIVLCKGRISVSSQLEIGTEFCVELPLS</sequence>
<evidence type="ECO:0000256" key="2">
    <source>
        <dbReference type="ARBA" id="ARBA00004370"/>
    </source>
</evidence>
<evidence type="ECO:0000256" key="9">
    <source>
        <dbReference type="SAM" id="Phobius"/>
    </source>
</evidence>
<dbReference type="GO" id="GO:0016020">
    <property type="term" value="C:membrane"/>
    <property type="evidence" value="ECO:0007669"/>
    <property type="project" value="UniProtKB-SubCell"/>
</dbReference>
<dbReference type="FunFam" id="3.30.565.10:FF:000006">
    <property type="entry name" value="Sensor histidine kinase WalK"/>
    <property type="match status" value="1"/>
</dbReference>
<dbReference type="PRINTS" id="PR00344">
    <property type="entry name" value="BCTRLSENSOR"/>
</dbReference>
<dbReference type="RefSeq" id="WP_001892052.1">
    <property type="nucleotide sequence ID" value="NZ_ALSF01000050.1"/>
</dbReference>
<dbReference type="CDD" id="cd00075">
    <property type="entry name" value="HATPase"/>
    <property type="match status" value="1"/>
</dbReference>
<evidence type="ECO:0000256" key="5">
    <source>
        <dbReference type="ARBA" id="ARBA00022679"/>
    </source>
</evidence>
<dbReference type="Pfam" id="PF02518">
    <property type="entry name" value="HATPase_c"/>
    <property type="match status" value="1"/>
</dbReference>
<dbReference type="PANTHER" id="PTHR43547">
    <property type="entry name" value="TWO-COMPONENT HISTIDINE KINASE"/>
    <property type="match status" value="1"/>
</dbReference>